<evidence type="ECO:0000256" key="1">
    <source>
        <dbReference type="ARBA" id="ARBA00010997"/>
    </source>
</evidence>
<name>A0A4P7MZX7_PYROR</name>
<accession>A0A4P7MZX7</accession>
<dbReference type="InterPro" id="IPR037505">
    <property type="entry name" value="pH-resp_palC"/>
</dbReference>
<dbReference type="AlphaFoldDB" id="A0A4P7MZX7"/>
<comment type="similarity">
    <text evidence="1">Belongs to the palC family.</text>
</comment>
<gene>
    <name evidence="4" type="ORF">PoMZ_10338</name>
</gene>
<dbReference type="PANTHER" id="PTHR40463:SF1">
    <property type="entry name" value="PH-RESPONSE REGULATOR PROTEIN PALC"/>
    <property type="match status" value="1"/>
</dbReference>
<evidence type="ECO:0000256" key="3">
    <source>
        <dbReference type="SAM" id="MobiDB-lite"/>
    </source>
</evidence>
<dbReference type="PANTHER" id="PTHR40463">
    <property type="entry name" value="PH-RESPONSE REGULATOR PROTEIN PALC"/>
    <property type="match status" value="1"/>
</dbReference>
<evidence type="ECO:0000313" key="5">
    <source>
        <dbReference type="Proteomes" id="UP000294847"/>
    </source>
</evidence>
<feature type="compositionally biased region" description="Acidic residues" evidence="3">
    <location>
        <begin position="464"/>
        <end position="478"/>
    </location>
</feature>
<dbReference type="EMBL" id="CP034204">
    <property type="protein sequence ID" value="QBZ54632.1"/>
    <property type="molecule type" value="Genomic_DNA"/>
</dbReference>
<dbReference type="Gene3D" id="1.25.40.280">
    <property type="entry name" value="alix/aip1 like domains"/>
    <property type="match status" value="1"/>
</dbReference>
<dbReference type="GO" id="GO:0071467">
    <property type="term" value="P:cellular response to pH"/>
    <property type="evidence" value="ECO:0007669"/>
    <property type="project" value="InterPro"/>
</dbReference>
<proteinExistence type="inferred from homology"/>
<dbReference type="SMART" id="SM01041">
    <property type="entry name" value="BRO1"/>
    <property type="match status" value="1"/>
</dbReference>
<dbReference type="PROSITE" id="PS51180">
    <property type="entry name" value="BRO1"/>
    <property type="match status" value="1"/>
</dbReference>
<dbReference type="VEuPathDB" id="FungiDB:M_BR32_EuGene_00080681"/>
<feature type="region of interest" description="Disordered" evidence="3">
    <location>
        <begin position="437"/>
        <end position="507"/>
    </location>
</feature>
<sequence>MPYPFVLSTTSAFSFSTSFSCESHPSLPLNASTYRGVVRDTLKKHKRLPPSSQSSSLSLVVASINDYLRYLLAVDAGIAHRSPHGGHGEQIDVVLRSAPAIEWRPFLSDSAVPGKEPPRVRIQSLEHELFFTLSTLASALSLQARAALQPLYVVSVAVPGPEQRLAAITGATKLLLDAASIYDYLSTRSTSLSGPAPCADISPATVSAQRSLALAEATLLAVFKDDPYPTVVAQDRNNLDKDWMFKAPEIPKVRAHLFARLCLAASEHAAQASSLCQAQSSSGGSASGNGGGKMVGLMRSATARGLDGDFIRYIENLRRTARAKACRFFAIDAELGGQTGNAIGWLRAGLQELGVEQREATKKSGGLSLSRFTKEWSEKREDRKVEKGASWGADAGKTEEVRVIEMLDAKWSKQNDTMNIQAVPTPATLLAQMPSGRDMHTVKPYEPPSLDPVVLESMRAPPEGSDDFENASDSEDEGKDNNSRGPVGAFPGTRNEYGRTNSSNSYY</sequence>
<evidence type="ECO:0000313" key="4">
    <source>
        <dbReference type="EMBL" id="QBZ54632.1"/>
    </source>
</evidence>
<dbReference type="Proteomes" id="UP000294847">
    <property type="component" value="Chromosome 1"/>
</dbReference>
<organism evidence="4 5">
    <name type="scientific">Pyricularia oryzae</name>
    <name type="common">Rice blast fungus</name>
    <name type="synonym">Magnaporthe oryzae</name>
    <dbReference type="NCBI Taxonomy" id="318829"/>
    <lineage>
        <taxon>Eukaryota</taxon>
        <taxon>Fungi</taxon>
        <taxon>Dikarya</taxon>
        <taxon>Ascomycota</taxon>
        <taxon>Pezizomycotina</taxon>
        <taxon>Sordariomycetes</taxon>
        <taxon>Sordariomycetidae</taxon>
        <taxon>Magnaporthales</taxon>
        <taxon>Pyriculariaceae</taxon>
        <taxon>Pyricularia</taxon>
    </lineage>
</organism>
<evidence type="ECO:0000256" key="2">
    <source>
        <dbReference type="ARBA" id="ARBA00022193"/>
    </source>
</evidence>
<dbReference type="InterPro" id="IPR038499">
    <property type="entry name" value="BRO1_sf"/>
</dbReference>
<reference evidence="4 5" key="1">
    <citation type="journal article" date="2019" name="Mol. Biol. Evol.">
        <title>Blast fungal genomes show frequent chromosomal changes, gene gains and losses, and effector gene turnover.</title>
        <authorList>
            <person name="Gomez Luciano L.B."/>
            <person name="Jason Tsai I."/>
            <person name="Chuma I."/>
            <person name="Tosa Y."/>
            <person name="Chen Y.H."/>
            <person name="Li J.Y."/>
            <person name="Li M.Y."/>
            <person name="Jade Lu M.Y."/>
            <person name="Nakayashiki H."/>
            <person name="Li W.H."/>
        </authorList>
    </citation>
    <scope>NUCLEOTIDE SEQUENCE [LARGE SCALE GENOMIC DNA]</scope>
    <source>
        <strain evidence="4">MZ5-1-6</strain>
    </source>
</reference>
<dbReference type="GO" id="GO:0005886">
    <property type="term" value="C:plasma membrane"/>
    <property type="evidence" value="ECO:0007669"/>
    <property type="project" value="TreeGrafter"/>
</dbReference>
<protein>
    <recommendedName>
        <fullName evidence="2">pH-response regulator protein palC</fullName>
    </recommendedName>
</protein>
<feature type="compositionally biased region" description="Polar residues" evidence="3">
    <location>
        <begin position="498"/>
        <end position="507"/>
    </location>
</feature>
<dbReference type="InterPro" id="IPR004328">
    <property type="entry name" value="BRO1_dom"/>
</dbReference>